<sequence length="103" mass="11938">MFGYAHFVPTSPRVWSRIEIVENVLWLASAAFIVYYGDRKSNLIYLFWHDDRIRSLGQLGNDTRNTHGRLVVLLRFVANMEFLDPSSSGNNMMCCVQIMPPRN</sequence>
<gene>
    <name evidence="2" type="ORF">Pyn_15913</name>
</gene>
<organism evidence="2 3">
    <name type="scientific">Prunus yedoensis var. nudiflora</name>
    <dbReference type="NCBI Taxonomy" id="2094558"/>
    <lineage>
        <taxon>Eukaryota</taxon>
        <taxon>Viridiplantae</taxon>
        <taxon>Streptophyta</taxon>
        <taxon>Embryophyta</taxon>
        <taxon>Tracheophyta</taxon>
        <taxon>Spermatophyta</taxon>
        <taxon>Magnoliopsida</taxon>
        <taxon>eudicotyledons</taxon>
        <taxon>Gunneridae</taxon>
        <taxon>Pentapetalae</taxon>
        <taxon>rosids</taxon>
        <taxon>fabids</taxon>
        <taxon>Rosales</taxon>
        <taxon>Rosaceae</taxon>
        <taxon>Amygdaloideae</taxon>
        <taxon>Amygdaleae</taxon>
        <taxon>Prunus</taxon>
    </lineage>
</organism>
<keyword evidence="3" id="KW-1185">Reference proteome</keyword>
<protein>
    <submittedName>
        <fullName evidence="2">Uncharacterized protein</fullName>
    </submittedName>
</protein>
<dbReference type="OrthoDB" id="58903at2759"/>
<proteinExistence type="predicted"/>
<keyword evidence="1" id="KW-0472">Membrane</keyword>
<feature type="transmembrane region" description="Helical" evidence="1">
    <location>
        <begin position="20"/>
        <end position="37"/>
    </location>
</feature>
<evidence type="ECO:0000313" key="3">
    <source>
        <dbReference type="Proteomes" id="UP000250321"/>
    </source>
</evidence>
<keyword evidence="1" id="KW-1133">Transmembrane helix</keyword>
<name>A0A314ZQ07_PRUYE</name>
<reference evidence="2 3" key="1">
    <citation type="submission" date="2018-02" db="EMBL/GenBank/DDBJ databases">
        <title>Draft genome of wild Prunus yedoensis var. nudiflora.</title>
        <authorList>
            <person name="Baek S."/>
            <person name="Kim J.-H."/>
            <person name="Choi K."/>
            <person name="Kim G.-B."/>
            <person name="Cho A."/>
            <person name="Jang H."/>
            <person name="Shin C.-H."/>
            <person name="Yu H.-J."/>
            <person name="Mun J.-H."/>
        </authorList>
    </citation>
    <scope>NUCLEOTIDE SEQUENCE [LARGE SCALE GENOMIC DNA]</scope>
    <source>
        <strain evidence="3">cv. Jeju island</strain>
        <tissue evidence="2">Leaf</tissue>
    </source>
</reference>
<evidence type="ECO:0000256" key="1">
    <source>
        <dbReference type="SAM" id="Phobius"/>
    </source>
</evidence>
<dbReference type="EMBL" id="PJQY01000039">
    <property type="protein sequence ID" value="PQQ20267.1"/>
    <property type="molecule type" value="Genomic_DNA"/>
</dbReference>
<evidence type="ECO:0000313" key="2">
    <source>
        <dbReference type="EMBL" id="PQQ20267.1"/>
    </source>
</evidence>
<dbReference type="AlphaFoldDB" id="A0A314ZQ07"/>
<keyword evidence="1" id="KW-0812">Transmembrane</keyword>
<dbReference type="Proteomes" id="UP000250321">
    <property type="component" value="Unassembled WGS sequence"/>
</dbReference>
<comment type="caution">
    <text evidence="2">The sequence shown here is derived from an EMBL/GenBank/DDBJ whole genome shotgun (WGS) entry which is preliminary data.</text>
</comment>
<accession>A0A314ZQ07</accession>